<gene>
    <name evidence="14" type="primary">moaA</name>
    <name evidence="14" type="ORF">H9809_10070</name>
</gene>
<dbReference type="InterPro" id="IPR007197">
    <property type="entry name" value="rSAM"/>
</dbReference>
<organism evidence="14 15">
    <name type="scientific">Candidatus Blautia pullicola</name>
    <dbReference type="NCBI Taxonomy" id="2838498"/>
    <lineage>
        <taxon>Bacteria</taxon>
        <taxon>Bacillati</taxon>
        <taxon>Bacillota</taxon>
        <taxon>Clostridia</taxon>
        <taxon>Lachnospirales</taxon>
        <taxon>Lachnospiraceae</taxon>
        <taxon>Blautia</taxon>
    </lineage>
</organism>
<keyword evidence="11 14" id="KW-0456">Lyase</keyword>
<dbReference type="EC" id="4.1.99.22" evidence="2"/>
<dbReference type="GO" id="GO:0046872">
    <property type="term" value="F:metal ion binding"/>
    <property type="evidence" value="ECO:0007669"/>
    <property type="project" value="UniProtKB-KW"/>
</dbReference>
<comment type="catalytic activity">
    <reaction evidence="12">
        <text>GTP + AH2 + S-adenosyl-L-methionine = (8S)-3',8-cyclo-7,8-dihydroguanosine 5'-triphosphate + 5'-deoxyadenosine + L-methionine + A + H(+)</text>
        <dbReference type="Rhea" id="RHEA:49576"/>
        <dbReference type="ChEBI" id="CHEBI:13193"/>
        <dbReference type="ChEBI" id="CHEBI:15378"/>
        <dbReference type="ChEBI" id="CHEBI:17319"/>
        <dbReference type="ChEBI" id="CHEBI:17499"/>
        <dbReference type="ChEBI" id="CHEBI:37565"/>
        <dbReference type="ChEBI" id="CHEBI:57844"/>
        <dbReference type="ChEBI" id="CHEBI:59789"/>
        <dbReference type="ChEBI" id="CHEBI:131766"/>
        <dbReference type="EC" id="4.1.99.22"/>
    </reaction>
</comment>
<comment type="cofactor">
    <cofactor evidence="1">
        <name>[4Fe-4S] cluster</name>
        <dbReference type="ChEBI" id="CHEBI:49883"/>
    </cofactor>
</comment>
<dbReference type="EMBL" id="DXBG01000236">
    <property type="protein sequence ID" value="HIZ66228.1"/>
    <property type="molecule type" value="Genomic_DNA"/>
</dbReference>
<dbReference type="GO" id="GO:0005525">
    <property type="term" value="F:GTP binding"/>
    <property type="evidence" value="ECO:0007669"/>
    <property type="project" value="UniProtKB-KW"/>
</dbReference>
<keyword evidence="7" id="KW-0408">Iron</keyword>
<dbReference type="CDD" id="cd21117">
    <property type="entry name" value="Twitch_MoaA"/>
    <property type="match status" value="1"/>
</dbReference>
<keyword evidence="4" id="KW-0949">S-adenosyl-L-methionine</keyword>
<dbReference type="InterPro" id="IPR050105">
    <property type="entry name" value="MoCo_biosynth_MoaA/MoaC"/>
</dbReference>
<evidence type="ECO:0000256" key="3">
    <source>
        <dbReference type="ARBA" id="ARBA00022485"/>
    </source>
</evidence>
<dbReference type="GO" id="GO:0006777">
    <property type="term" value="P:Mo-molybdopterin cofactor biosynthetic process"/>
    <property type="evidence" value="ECO:0007669"/>
    <property type="project" value="UniProtKB-KW"/>
</dbReference>
<evidence type="ECO:0000259" key="13">
    <source>
        <dbReference type="PROSITE" id="PS51918"/>
    </source>
</evidence>
<protein>
    <recommendedName>
        <fullName evidence="2">GTP 3',8-cyclase</fullName>
        <ecNumber evidence="2">4.1.99.22</ecNumber>
    </recommendedName>
</protein>
<sequence>MKDSFGREIDYLRISVTDRCNLRCVYCMPEEGVCPVSHEDILSYEEIEELTEIFSGLGISKIKLTGGEPLVRRNLPVLVRKLKQLPGIKNVTLTTNGILLKEQLPALMEAGLDGVNISIDSLNEQEYARFTRGGCLSRALEGLEAACSRKGLGVKVNCVSFWEEENSFYERVKALGGLAGNYPVSVRFIEMMPIGYGRKFQNPGEKMVRDVLEKEYGPLKPYGGKLGNGPCQYYTLSGFAGKIGFISAVSHQFCSSCNRVRLTAAGYLKTCLQYEQGVDLKRILRQNEEKTEIRKKLEAAICRAVREKPRAHVFGEGSSLEQNTERLETHTMSQIGG</sequence>
<dbReference type="InterPro" id="IPR013785">
    <property type="entry name" value="Aldolase_TIM"/>
</dbReference>
<dbReference type="InterPro" id="IPR058240">
    <property type="entry name" value="rSAM_sf"/>
</dbReference>
<evidence type="ECO:0000256" key="11">
    <source>
        <dbReference type="ARBA" id="ARBA00023239"/>
    </source>
</evidence>
<dbReference type="PANTHER" id="PTHR22960:SF0">
    <property type="entry name" value="MOLYBDENUM COFACTOR BIOSYNTHESIS PROTEIN 1"/>
    <property type="match status" value="1"/>
</dbReference>
<dbReference type="InterPro" id="IPR000385">
    <property type="entry name" value="MoaA_NifB_PqqE_Fe-S-bd_CS"/>
</dbReference>
<comment type="caution">
    <text evidence="14">The sequence shown here is derived from an EMBL/GenBank/DDBJ whole genome shotgun (WGS) entry which is preliminary data.</text>
</comment>
<dbReference type="GO" id="GO:0061798">
    <property type="term" value="F:GTP 3',8'-cyclase activity"/>
    <property type="evidence" value="ECO:0007669"/>
    <property type="project" value="UniProtKB-EC"/>
</dbReference>
<keyword evidence="3" id="KW-0004">4Fe-4S</keyword>
<dbReference type="SFLD" id="SFLDG01383">
    <property type="entry name" value="cyclic_pyranopterin_phosphate"/>
    <property type="match status" value="1"/>
</dbReference>
<keyword evidence="6" id="KW-0547">Nucleotide-binding</keyword>
<dbReference type="PANTHER" id="PTHR22960">
    <property type="entry name" value="MOLYBDOPTERIN COFACTOR SYNTHESIS PROTEIN A"/>
    <property type="match status" value="1"/>
</dbReference>
<keyword evidence="8" id="KW-0411">Iron-sulfur</keyword>
<dbReference type="GO" id="GO:0061799">
    <property type="term" value="F:cyclic pyranopterin monophosphate synthase activity"/>
    <property type="evidence" value="ECO:0007669"/>
    <property type="project" value="TreeGrafter"/>
</dbReference>
<dbReference type="Pfam" id="PF04055">
    <property type="entry name" value="Radical_SAM"/>
    <property type="match status" value="1"/>
</dbReference>
<dbReference type="InterPro" id="IPR006638">
    <property type="entry name" value="Elp3/MiaA/NifB-like_rSAM"/>
</dbReference>
<keyword evidence="5" id="KW-0479">Metal-binding</keyword>
<dbReference type="SFLD" id="SFLDG01067">
    <property type="entry name" value="SPASM/twitch_domain_containing"/>
    <property type="match status" value="1"/>
</dbReference>
<dbReference type="GO" id="GO:0051539">
    <property type="term" value="F:4 iron, 4 sulfur cluster binding"/>
    <property type="evidence" value="ECO:0007669"/>
    <property type="project" value="UniProtKB-KW"/>
</dbReference>
<accession>A0A9D2FSL9</accession>
<evidence type="ECO:0000256" key="8">
    <source>
        <dbReference type="ARBA" id="ARBA00023014"/>
    </source>
</evidence>
<evidence type="ECO:0000256" key="6">
    <source>
        <dbReference type="ARBA" id="ARBA00022741"/>
    </source>
</evidence>
<feature type="domain" description="Radical SAM core" evidence="13">
    <location>
        <begin position="4"/>
        <end position="230"/>
    </location>
</feature>
<dbReference type="SUPFAM" id="SSF102114">
    <property type="entry name" value="Radical SAM enzymes"/>
    <property type="match status" value="1"/>
</dbReference>
<dbReference type="NCBIfam" id="TIGR02666">
    <property type="entry name" value="moaA"/>
    <property type="match status" value="1"/>
</dbReference>
<name>A0A9D2FSL9_9FIRM</name>
<evidence type="ECO:0000256" key="9">
    <source>
        <dbReference type="ARBA" id="ARBA00023134"/>
    </source>
</evidence>
<evidence type="ECO:0000256" key="4">
    <source>
        <dbReference type="ARBA" id="ARBA00022691"/>
    </source>
</evidence>
<dbReference type="SFLD" id="SFLDS00029">
    <property type="entry name" value="Radical_SAM"/>
    <property type="match status" value="1"/>
</dbReference>
<evidence type="ECO:0000256" key="10">
    <source>
        <dbReference type="ARBA" id="ARBA00023150"/>
    </source>
</evidence>
<dbReference type="SFLD" id="SFLDG01386">
    <property type="entry name" value="main_SPASM_domain-containing"/>
    <property type="match status" value="1"/>
</dbReference>
<dbReference type="Proteomes" id="UP000824056">
    <property type="component" value="Unassembled WGS sequence"/>
</dbReference>
<evidence type="ECO:0000256" key="1">
    <source>
        <dbReference type="ARBA" id="ARBA00001966"/>
    </source>
</evidence>
<dbReference type="SMART" id="SM00729">
    <property type="entry name" value="Elp3"/>
    <property type="match status" value="1"/>
</dbReference>
<dbReference type="AlphaFoldDB" id="A0A9D2FSL9"/>
<evidence type="ECO:0000313" key="14">
    <source>
        <dbReference type="EMBL" id="HIZ66228.1"/>
    </source>
</evidence>
<dbReference type="PROSITE" id="PS01305">
    <property type="entry name" value="MOAA_NIFB_PQQE"/>
    <property type="match status" value="1"/>
</dbReference>
<reference evidence="14" key="1">
    <citation type="journal article" date="2021" name="PeerJ">
        <title>Extensive microbial diversity within the chicken gut microbiome revealed by metagenomics and culture.</title>
        <authorList>
            <person name="Gilroy R."/>
            <person name="Ravi A."/>
            <person name="Getino M."/>
            <person name="Pursley I."/>
            <person name="Horton D.L."/>
            <person name="Alikhan N.F."/>
            <person name="Baker D."/>
            <person name="Gharbi K."/>
            <person name="Hall N."/>
            <person name="Watson M."/>
            <person name="Adriaenssens E.M."/>
            <person name="Foster-Nyarko E."/>
            <person name="Jarju S."/>
            <person name="Secka A."/>
            <person name="Antonio M."/>
            <person name="Oren A."/>
            <person name="Chaudhuri R.R."/>
            <person name="La Ragione R."/>
            <person name="Hildebrand F."/>
            <person name="Pallen M.J."/>
        </authorList>
    </citation>
    <scope>NUCLEOTIDE SEQUENCE</scope>
    <source>
        <strain evidence="14">1068</strain>
    </source>
</reference>
<evidence type="ECO:0000256" key="2">
    <source>
        <dbReference type="ARBA" id="ARBA00012167"/>
    </source>
</evidence>
<proteinExistence type="predicted"/>
<evidence type="ECO:0000313" key="15">
    <source>
        <dbReference type="Proteomes" id="UP000824056"/>
    </source>
</evidence>
<evidence type="ECO:0000256" key="5">
    <source>
        <dbReference type="ARBA" id="ARBA00022723"/>
    </source>
</evidence>
<keyword evidence="9" id="KW-0342">GTP-binding</keyword>
<dbReference type="PROSITE" id="PS51918">
    <property type="entry name" value="RADICAL_SAM"/>
    <property type="match status" value="1"/>
</dbReference>
<dbReference type="Pfam" id="PF06463">
    <property type="entry name" value="Mob_synth_C"/>
    <property type="match status" value="1"/>
</dbReference>
<dbReference type="InterPro" id="IPR013483">
    <property type="entry name" value="MoaA"/>
</dbReference>
<dbReference type="InterPro" id="IPR040064">
    <property type="entry name" value="MoaA-like"/>
</dbReference>
<dbReference type="InterPro" id="IPR010505">
    <property type="entry name" value="MoaA_twitch"/>
</dbReference>
<dbReference type="CDD" id="cd01335">
    <property type="entry name" value="Radical_SAM"/>
    <property type="match status" value="1"/>
</dbReference>
<dbReference type="Gene3D" id="3.20.20.70">
    <property type="entry name" value="Aldolase class I"/>
    <property type="match status" value="1"/>
</dbReference>
<evidence type="ECO:0000256" key="7">
    <source>
        <dbReference type="ARBA" id="ARBA00023004"/>
    </source>
</evidence>
<keyword evidence="10" id="KW-0501">Molybdenum cofactor biosynthesis</keyword>
<evidence type="ECO:0000256" key="12">
    <source>
        <dbReference type="ARBA" id="ARBA00048697"/>
    </source>
</evidence>
<reference evidence="14" key="2">
    <citation type="submission" date="2021-04" db="EMBL/GenBank/DDBJ databases">
        <authorList>
            <person name="Gilroy R."/>
        </authorList>
    </citation>
    <scope>NUCLEOTIDE SEQUENCE</scope>
    <source>
        <strain evidence="14">1068</strain>
    </source>
</reference>